<dbReference type="Gene3D" id="3.20.20.105">
    <property type="entry name" value="Queuine tRNA-ribosyltransferase-like"/>
    <property type="match status" value="1"/>
</dbReference>
<evidence type="ECO:0000259" key="1">
    <source>
        <dbReference type="Pfam" id="PF01702"/>
    </source>
</evidence>
<name>A0A6J7LL17_9ZZZZ</name>
<evidence type="ECO:0000313" key="2">
    <source>
        <dbReference type="EMBL" id="CAB4969046.1"/>
    </source>
</evidence>
<protein>
    <submittedName>
        <fullName evidence="2">Unannotated protein</fullName>
    </submittedName>
</protein>
<dbReference type="InterPro" id="IPR002616">
    <property type="entry name" value="tRNA_ribo_trans-like"/>
</dbReference>
<dbReference type="GO" id="GO:0006400">
    <property type="term" value="P:tRNA modification"/>
    <property type="evidence" value="ECO:0007669"/>
    <property type="project" value="InterPro"/>
</dbReference>
<sequence length="415" mass="46771">MRFYFPDSQDMVSPSYDFIHDEYSPLRVRQRDDLYAHEVLGGAPYDGMLVSKAIVDGSVKGSGKYSEPQRQRMYRLGVEQFFRLPKGMESLGDCGAFNYVSESEPPYTTTEVVDFYEGCGFQAGVSMDHIILGYDEDSSVEEVDSEWVRRHELTWRLAEEFLSEVERRGRPFEPVGAAQGWSPASYTESVKRLQEMGYQRIALGGMVPLKTPQILACLRAVDSVRTRGVELHLLGVTRVESMPEFASLGVTSFDSTTPLRQAFMDDRSNYHTADMHFTAIRVPQVDGNPSLRRAILAGDVQQKDAVRLERQTLKSLREFDVGVLGVADALEAVLEYENVVLGGKKSYATAYEESLTCAPWKACGCNLCKDLGIEIMIFRGTERNKRRGFHNLQVLAEKVHKLKPPVKKVSRKTYA</sequence>
<dbReference type="EMBL" id="CAFBNE010000166">
    <property type="protein sequence ID" value="CAB4969046.1"/>
    <property type="molecule type" value="Genomic_DNA"/>
</dbReference>
<dbReference type="InterPro" id="IPR036511">
    <property type="entry name" value="TGT-like_sf"/>
</dbReference>
<reference evidence="2" key="1">
    <citation type="submission" date="2020-05" db="EMBL/GenBank/DDBJ databases">
        <authorList>
            <person name="Chiriac C."/>
            <person name="Salcher M."/>
            <person name="Ghai R."/>
            <person name="Kavagutti S V."/>
        </authorList>
    </citation>
    <scope>NUCLEOTIDE SEQUENCE</scope>
</reference>
<dbReference type="SUPFAM" id="SSF51713">
    <property type="entry name" value="tRNA-guanine transglycosylase"/>
    <property type="match status" value="1"/>
</dbReference>
<dbReference type="NCBIfam" id="NF041059">
    <property type="entry name" value="DpdA"/>
    <property type="match status" value="1"/>
</dbReference>
<dbReference type="AlphaFoldDB" id="A0A6J7LL17"/>
<proteinExistence type="predicted"/>
<dbReference type="InterPro" id="IPR053537">
    <property type="entry name" value="DNA-guanine_TGase"/>
</dbReference>
<organism evidence="2">
    <name type="scientific">freshwater metagenome</name>
    <dbReference type="NCBI Taxonomy" id="449393"/>
    <lineage>
        <taxon>unclassified sequences</taxon>
        <taxon>metagenomes</taxon>
        <taxon>ecological metagenomes</taxon>
    </lineage>
</organism>
<feature type="domain" description="tRNA-guanine(15) transglycosylase-like" evidence="1">
    <location>
        <begin position="130"/>
        <end position="262"/>
    </location>
</feature>
<dbReference type="Pfam" id="PF01702">
    <property type="entry name" value="TGT"/>
    <property type="match status" value="1"/>
</dbReference>
<accession>A0A6J7LL17</accession>
<gene>
    <name evidence="2" type="ORF">UFOPK3772_03175</name>
</gene>